<protein>
    <submittedName>
        <fullName evidence="6">Sigma-70 family RNA polymerase sigma factor</fullName>
    </submittedName>
</protein>
<dbReference type="InterPro" id="IPR007624">
    <property type="entry name" value="RNA_pol_sigma70_r3"/>
</dbReference>
<evidence type="ECO:0000256" key="4">
    <source>
        <dbReference type="ARBA" id="ARBA00023163"/>
    </source>
</evidence>
<organism evidence="6 7">
    <name type="scientific">Baekduia soli</name>
    <dbReference type="NCBI Taxonomy" id="496014"/>
    <lineage>
        <taxon>Bacteria</taxon>
        <taxon>Bacillati</taxon>
        <taxon>Actinomycetota</taxon>
        <taxon>Thermoleophilia</taxon>
        <taxon>Solirubrobacterales</taxon>
        <taxon>Baekduiaceae</taxon>
        <taxon>Baekduia</taxon>
    </lineage>
</organism>
<evidence type="ECO:0000313" key="6">
    <source>
        <dbReference type="EMBL" id="QEC47604.1"/>
    </source>
</evidence>
<gene>
    <name evidence="6" type="ORF">FSW04_08465</name>
</gene>
<dbReference type="InterPro" id="IPR013324">
    <property type="entry name" value="RNA_pol_sigma_r3/r4-like"/>
</dbReference>
<name>A0A5B8U3I1_9ACTN</name>
<dbReference type="InterPro" id="IPR050239">
    <property type="entry name" value="Sigma-70_RNA_pol_init_factors"/>
</dbReference>
<dbReference type="InterPro" id="IPR007627">
    <property type="entry name" value="RNA_pol_sigma70_r2"/>
</dbReference>
<keyword evidence="3" id="KW-0238">DNA-binding</keyword>
<dbReference type="InterPro" id="IPR007630">
    <property type="entry name" value="RNA_pol_sigma70_r4"/>
</dbReference>
<evidence type="ECO:0000313" key="7">
    <source>
        <dbReference type="Proteomes" id="UP000321805"/>
    </source>
</evidence>
<dbReference type="InterPro" id="IPR036388">
    <property type="entry name" value="WH-like_DNA-bd_sf"/>
</dbReference>
<dbReference type="Pfam" id="PF04542">
    <property type="entry name" value="Sigma70_r2"/>
    <property type="match status" value="1"/>
</dbReference>
<dbReference type="SUPFAM" id="SSF88946">
    <property type="entry name" value="Sigma2 domain of RNA polymerase sigma factors"/>
    <property type="match status" value="1"/>
</dbReference>
<dbReference type="PROSITE" id="PS00715">
    <property type="entry name" value="SIGMA70_1"/>
    <property type="match status" value="1"/>
</dbReference>
<evidence type="ECO:0000259" key="5">
    <source>
        <dbReference type="PROSITE" id="PS00715"/>
    </source>
</evidence>
<dbReference type="Gene3D" id="1.10.601.10">
    <property type="entry name" value="RNA Polymerase Primary Sigma Factor"/>
    <property type="match status" value="1"/>
</dbReference>
<dbReference type="PANTHER" id="PTHR30603:SF47">
    <property type="entry name" value="RNA POLYMERASE SIGMA FACTOR SIGD, CHLOROPLASTIC"/>
    <property type="match status" value="1"/>
</dbReference>
<dbReference type="SUPFAM" id="SSF88659">
    <property type="entry name" value="Sigma3 and sigma4 domains of RNA polymerase sigma factors"/>
    <property type="match status" value="2"/>
</dbReference>
<dbReference type="OrthoDB" id="9809557at2"/>
<dbReference type="InterPro" id="IPR009042">
    <property type="entry name" value="RNA_pol_sigma70_r1_2"/>
</dbReference>
<evidence type="ECO:0000256" key="3">
    <source>
        <dbReference type="ARBA" id="ARBA00023125"/>
    </source>
</evidence>
<keyword evidence="1" id="KW-0805">Transcription regulation</keyword>
<dbReference type="InterPro" id="IPR013325">
    <property type="entry name" value="RNA_pol_sigma_r2"/>
</dbReference>
<dbReference type="GO" id="GO:0016987">
    <property type="term" value="F:sigma factor activity"/>
    <property type="evidence" value="ECO:0007669"/>
    <property type="project" value="UniProtKB-KW"/>
</dbReference>
<dbReference type="Gene3D" id="1.10.10.10">
    <property type="entry name" value="Winged helix-like DNA-binding domain superfamily/Winged helix DNA-binding domain"/>
    <property type="match status" value="2"/>
</dbReference>
<dbReference type="PANTHER" id="PTHR30603">
    <property type="entry name" value="RNA POLYMERASE SIGMA FACTOR RPO"/>
    <property type="match status" value="1"/>
</dbReference>
<dbReference type="PRINTS" id="PR00046">
    <property type="entry name" value="SIGMA70FCT"/>
</dbReference>
<reference evidence="6 7" key="1">
    <citation type="journal article" date="2018" name="J. Microbiol.">
        <title>Baekduia soli gen. nov., sp. nov., a novel bacterium isolated from the soil of Baekdu Mountain and proposal of a novel family name, Baekduiaceae fam. nov.</title>
        <authorList>
            <person name="An D.S."/>
            <person name="Siddiqi M.Z."/>
            <person name="Kim K.H."/>
            <person name="Yu H.S."/>
            <person name="Im W.T."/>
        </authorList>
    </citation>
    <scope>NUCLEOTIDE SEQUENCE [LARGE SCALE GENOMIC DNA]</scope>
    <source>
        <strain evidence="6 7">BR7-21</strain>
    </source>
</reference>
<sequence length="285" mass="31671">MLTPSTPTLTHDVLATPLDQLLRRASQYQLLDPAKEIELAQRIERGDLDAKDLLVNSNLRLVVSVARHYVGQGLTLDDLVQEGMLGLIRAVEKFDYRKGYRFSTYATIWIRQALQRGLDNTGRTIRLPSHMSQRARRIARVERELTAEHGEPPTDEKIAAAAELELDEVALLRERDRALASLDQTVGDDGETALGALLPADGETVDEEVERETEASSLREAVNRLPEDEREVINLRFGTGGDGEHTLVQAARRLGMPPSKARQAEERALRRLAADGDVKSLRVAA</sequence>
<evidence type="ECO:0000256" key="1">
    <source>
        <dbReference type="ARBA" id="ARBA00023015"/>
    </source>
</evidence>
<dbReference type="Pfam" id="PF04545">
    <property type="entry name" value="Sigma70_r4"/>
    <property type="match status" value="1"/>
</dbReference>
<dbReference type="Proteomes" id="UP000321805">
    <property type="component" value="Chromosome"/>
</dbReference>
<dbReference type="NCBIfam" id="TIGR02937">
    <property type="entry name" value="sigma70-ECF"/>
    <property type="match status" value="1"/>
</dbReference>
<dbReference type="EMBL" id="CP042430">
    <property type="protein sequence ID" value="QEC47604.1"/>
    <property type="molecule type" value="Genomic_DNA"/>
</dbReference>
<evidence type="ECO:0000256" key="2">
    <source>
        <dbReference type="ARBA" id="ARBA00023082"/>
    </source>
</evidence>
<keyword evidence="4" id="KW-0804">Transcription</keyword>
<dbReference type="GO" id="GO:0003677">
    <property type="term" value="F:DNA binding"/>
    <property type="evidence" value="ECO:0007669"/>
    <property type="project" value="UniProtKB-KW"/>
</dbReference>
<dbReference type="InterPro" id="IPR014284">
    <property type="entry name" value="RNA_pol_sigma-70_dom"/>
</dbReference>
<dbReference type="AlphaFoldDB" id="A0A5B8U3I1"/>
<keyword evidence="2" id="KW-0731">Sigma factor</keyword>
<dbReference type="GO" id="GO:0006352">
    <property type="term" value="P:DNA-templated transcription initiation"/>
    <property type="evidence" value="ECO:0007669"/>
    <property type="project" value="InterPro"/>
</dbReference>
<accession>A0A5B8U3I1</accession>
<feature type="domain" description="RNA polymerase sigma-70" evidence="5">
    <location>
        <begin position="78"/>
        <end position="91"/>
    </location>
</feature>
<dbReference type="Pfam" id="PF00140">
    <property type="entry name" value="Sigma70_r1_2"/>
    <property type="match status" value="1"/>
</dbReference>
<keyword evidence="7" id="KW-1185">Reference proteome</keyword>
<dbReference type="Pfam" id="PF04539">
    <property type="entry name" value="Sigma70_r3"/>
    <property type="match status" value="1"/>
</dbReference>
<dbReference type="InterPro" id="IPR000943">
    <property type="entry name" value="RNA_pol_sigma70"/>
</dbReference>
<dbReference type="KEGG" id="bsol:FSW04_08465"/>
<dbReference type="CDD" id="cd06171">
    <property type="entry name" value="Sigma70_r4"/>
    <property type="match status" value="1"/>
</dbReference>
<dbReference type="PIRSF" id="PIRSF000770">
    <property type="entry name" value="RNA_pol_sigma-SigE/K"/>
    <property type="match status" value="1"/>
</dbReference>
<proteinExistence type="predicted"/>